<evidence type="ECO:0008006" key="4">
    <source>
        <dbReference type="Google" id="ProtNLM"/>
    </source>
</evidence>
<reference evidence="3" key="2">
    <citation type="submission" date="2008-08" db="EMBL/GenBank/DDBJ databases">
        <authorList>
            <consortium name="Diatom Consortium"/>
            <person name="Grigoriev I."/>
            <person name="Grimwood J."/>
            <person name="Kuo A."/>
            <person name="Otillar R.P."/>
            <person name="Salamov A."/>
            <person name="Detter J.C."/>
            <person name="Lindquist E."/>
            <person name="Shapiro H."/>
            <person name="Lucas S."/>
            <person name="Glavina del Rio T."/>
            <person name="Pitluck S."/>
            <person name="Rokhsar D."/>
            <person name="Bowler C."/>
        </authorList>
    </citation>
    <scope>GENOME REANNOTATION</scope>
    <source>
        <strain evidence="3">CCAP 1055/1</strain>
    </source>
</reference>
<dbReference type="RefSeq" id="XP_002177146.1">
    <property type="nucleotide sequence ID" value="XM_002177110.1"/>
</dbReference>
<accession>B7FP33</accession>
<dbReference type="GO" id="GO:0032008">
    <property type="term" value="P:positive regulation of TOR signaling"/>
    <property type="evidence" value="ECO:0007669"/>
    <property type="project" value="TreeGrafter"/>
</dbReference>
<dbReference type="InParanoid" id="B7FP33"/>
<dbReference type="SUPFAM" id="SSF103196">
    <property type="entry name" value="Roadblock/LC7 domain"/>
    <property type="match status" value="1"/>
</dbReference>
<evidence type="ECO:0000256" key="1">
    <source>
        <dbReference type="ARBA" id="ARBA00005356"/>
    </source>
</evidence>
<name>B7FP33_PHATC</name>
<gene>
    <name evidence="2" type="ORF">PHATRDRAFT_17372</name>
</gene>
<dbReference type="PANTHER" id="PTHR13378:SF1">
    <property type="entry name" value="RAGULATOR COMPLEX PROTEIN LAMTOR3"/>
    <property type="match status" value="1"/>
</dbReference>
<protein>
    <recommendedName>
        <fullName evidence="4">Roadblock/LAMTOR2 domain-containing protein</fullName>
    </recommendedName>
</protein>
<dbReference type="PANTHER" id="PTHR13378">
    <property type="entry name" value="REGULATOR COMPLEX PROTEIN LAMTOR3"/>
    <property type="match status" value="1"/>
</dbReference>
<dbReference type="OrthoDB" id="343907at2759"/>
<dbReference type="GO" id="GO:0071230">
    <property type="term" value="P:cellular response to amino acid stimulus"/>
    <property type="evidence" value="ECO:0007669"/>
    <property type="project" value="TreeGrafter"/>
</dbReference>
<comment type="similarity">
    <text evidence="1">Belongs to the LAMTOR3 family.</text>
</comment>
<dbReference type="Proteomes" id="UP000000759">
    <property type="component" value="Chromosome 1"/>
</dbReference>
<dbReference type="Gene3D" id="3.30.450.30">
    <property type="entry name" value="Dynein light chain 2a, cytoplasmic"/>
    <property type="match status" value="1"/>
</dbReference>
<keyword evidence="3" id="KW-1185">Reference proteome</keyword>
<dbReference type="eggNOG" id="ENOG502TN77">
    <property type="taxonomic scope" value="Eukaryota"/>
</dbReference>
<dbReference type="Pfam" id="PF08923">
    <property type="entry name" value="MAPKK1_Int"/>
    <property type="match status" value="1"/>
</dbReference>
<dbReference type="GeneID" id="7196007"/>
<dbReference type="KEGG" id="pti:PHATRDRAFT_17372"/>
<dbReference type="SMART" id="SM01278">
    <property type="entry name" value="MAPKK1_Int"/>
    <property type="match status" value="1"/>
</dbReference>
<evidence type="ECO:0000313" key="3">
    <source>
        <dbReference type="Proteomes" id="UP000000759"/>
    </source>
</evidence>
<evidence type="ECO:0000313" key="2">
    <source>
        <dbReference type="EMBL" id="EEC51609.1"/>
    </source>
</evidence>
<dbReference type="EMBL" id="CM000605">
    <property type="protein sequence ID" value="EEC51609.1"/>
    <property type="molecule type" value="Genomic_DNA"/>
</dbReference>
<dbReference type="InterPro" id="IPR015019">
    <property type="entry name" value="LAMTOR3"/>
</dbReference>
<sequence>MASISLLPVALQNTLQQIIIRTNQAGAGIRAILLSTTEGVPLGRLYATDQPLNEDVLASIESVWAPASKQLPVLGLEKAQQVTAIYDHGILIHVYQTPVIVTILCNPQSNIGAIRSSGIPLLKEVLEPLCTTLNNSLRPDYESDPVYQQ</sequence>
<dbReference type="GO" id="GO:0071986">
    <property type="term" value="C:Ragulator complex"/>
    <property type="evidence" value="ECO:0007669"/>
    <property type="project" value="TreeGrafter"/>
</dbReference>
<dbReference type="PaxDb" id="2850-Phatr17372"/>
<organism evidence="2 3">
    <name type="scientific">Phaeodactylum tricornutum (strain CCAP 1055/1)</name>
    <dbReference type="NCBI Taxonomy" id="556484"/>
    <lineage>
        <taxon>Eukaryota</taxon>
        <taxon>Sar</taxon>
        <taxon>Stramenopiles</taxon>
        <taxon>Ochrophyta</taxon>
        <taxon>Bacillariophyta</taxon>
        <taxon>Bacillariophyceae</taxon>
        <taxon>Bacillariophycidae</taxon>
        <taxon>Naviculales</taxon>
        <taxon>Phaeodactylaceae</taxon>
        <taxon>Phaeodactylum</taxon>
    </lineage>
</organism>
<dbReference type="HOGENOM" id="CLU_1753263_0_0_1"/>
<reference evidence="2 3" key="1">
    <citation type="journal article" date="2008" name="Nature">
        <title>The Phaeodactylum genome reveals the evolutionary history of diatom genomes.</title>
        <authorList>
            <person name="Bowler C."/>
            <person name="Allen A.E."/>
            <person name="Badger J.H."/>
            <person name="Grimwood J."/>
            <person name="Jabbari K."/>
            <person name="Kuo A."/>
            <person name="Maheswari U."/>
            <person name="Martens C."/>
            <person name="Maumus F."/>
            <person name="Otillar R.P."/>
            <person name="Rayko E."/>
            <person name="Salamov A."/>
            <person name="Vandepoele K."/>
            <person name="Beszteri B."/>
            <person name="Gruber A."/>
            <person name="Heijde M."/>
            <person name="Katinka M."/>
            <person name="Mock T."/>
            <person name="Valentin K."/>
            <person name="Verret F."/>
            <person name="Berges J.A."/>
            <person name="Brownlee C."/>
            <person name="Cadoret J.P."/>
            <person name="Chiovitti A."/>
            <person name="Choi C.J."/>
            <person name="Coesel S."/>
            <person name="De Martino A."/>
            <person name="Detter J.C."/>
            <person name="Durkin C."/>
            <person name="Falciatore A."/>
            <person name="Fournet J."/>
            <person name="Haruta M."/>
            <person name="Huysman M.J."/>
            <person name="Jenkins B.D."/>
            <person name="Jiroutova K."/>
            <person name="Jorgensen R.E."/>
            <person name="Joubert Y."/>
            <person name="Kaplan A."/>
            <person name="Kroger N."/>
            <person name="Kroth P.G."/>
            <person name="La Roche J."/>
            <person name="Lindquist E."/>
            <person name="Lommer M."/>
            <person name="Martin-Jezequel V."/>
            <person name="Lopez P.J."/>
            <person name="Lucas S."/>
            <person name="Mangogna M."/>
            <person name="McGinnis K."/>
            <person name="Medlin L.K."/>
            <person name="Montsant A."/>
            <person name="Oudot-Le Secq M.P."/>
            <person name="Napoli C."/>
            <person name="Obornik M."/>
            <person name="Parker M.S."/>
            <person name="Petit J.L."/>
            <person name="Porcel B.M."/>
            <person name="Poulsen N."/>
            <person name="Robison M."/>
            <person name="Rychlewski L."/>
            <person name="Rynearson T.A."/>
            <person name="Schmutz J."/>
            <person name="Shapiro H."/>
            <person name="Siaut M."/>
            <person name="Stanley M."/>
            <person name="Sussman M.R."/>
            <person name="Taylor A.R."/>
            <person name="Vardi A."/>
            <person name="von Dassow P."/>
            <person name="Vyverman W."/>
            <person name="Willis A."/>
            <person name="Wyrwicz L.S."/>
            <person name="Rokhsar D.S."/>
            <person name="Weissenbach J."/>
            <person name="Armbrust E.V."/>
            <person name="Green B.R."/>
            <person name="Van de Peer Y."/>
            <person name="Grigoriev I.V."/>
        </authorList>
    </citation>
    <scope>NUCLEOTIDE SEQUENCE [LARGE SCALE GENOMIC DNA]</scope>
    <source>
        <strain evidence="2 3">CCAP 1055/1</strain>
    </source>
</reference>
<proteinExistence type="inferred from homology"/>
<dbReference type="AlphaFoldDB" id="B7FP33"/>